<feature type="region of interest" description="Disordered" evidence="6">
    <location>
        <begin position="172"/>
        <end position="224"/>
    </location>
</feature>
<feature type="domain" description="WRKY" evidence="7">
    <location>
        <begin position="98"/>
        <end position="163"/>
    </location>
</feature>
<evidence type="ECO:0000256" key="2">
    <source>
        <dbReference type="ARBA" id="ARBA00023015"/>
    </source>
</evidence>
<comment type="subcellular location">
    <subcellularLocation>
        <location evidence="1">Nucleus</location>
    </subcellularLocation>
</comment>
<evidence type="ECO:0000256" key="6">
    <source>
        <dbReference type="SAM" id="MobiDB-lite"/>
    </source>
</evidence>
<dbReference type="PROSITE" id="PS50811">
    <property type="entry name" value="WRKY"/>
    <property type="match status" value="1"/>
</dbReference>
<name>A0A5P1ESP8_ASPOF</name>
<dbReference type="InterPro" id="IPR036576">
    <property type="entry name" value="WRKY_dom_sf"/>
</dbReference>
<dbReference type="PANTHER" id="PTHR31221">
    <property type="entry name" value="WRKY TRANSCRIPTION FACTOR PROTEIN 1-RELATED"/>
    <property type="match status" value="1"/>
</dbReference>
<dbReference type="GO" id="GO:0000976">
    <property type="term" value="F:transcription cis-regulatory region binding"/>
    <property type="evidence" value="ECO:0007669"/>
    <property type="project" value="EnsemblPlants"/>
</dbReference>
<dbReference type="Gene3D" id="2.20.25.80">
    <property type="entry name" value="WRKY domain"/>
    <property type="match status" value="1"/>
</dbReference>
<dbReference type="SMART" id="SM00774">
    <property type="entry name" value="WRKY"/>
    <property type="match status" value="1"/>
</dbReference>
<feature type="region of interest" description="Disordered" evidence="6">
    <location>
        <begin position="257"/>
        <end position="282"/>
    </location>
</feature>
<keyword evidence="9" id="KW-1185">Reference proteome</keyword>
<feature type="compositionally biased region" description="Basic and acidic residues" evidence="6">
    <location>
        <begin position="188"/>
        <end position="224"/>
    </location>
</feature>
<evidence type="ECO:0000256" key="5">
    <source>
        <dbReference type="ARBA" id="ARBA00023242"/>
    </source>
</evidence>
<dbReference type="GO" id="GO:0005634">
    <property type="term" value="C:nucleus"/>
    <property type="evidence" value="ECO:0007669"/>
    <property type="project" value="UniProtKB-SubCell"/>
</dbReference>
<evidence type="ECO:0000256" key="1">
    <source>
        <dbReference type="ARBA" id="ARBA00004123"/>
    </source>
</evidence>
<gene>
    <name evidence="8" type="ORF">A4U43_C05F3240</name>
</gene>
<proteinExistence type="predicted"/>
<dbReference type="PANTHER" id="PTHR31221:SF42">
    <property type="entry name" value="WRKY TRANSCRIPTION FACTOR 49-RELATED"/>
    <property type="match status" value="1"/>
</dbReference>
<dbReference type="Gramene" id="ONK67739">
    <property type="protein sequence ID" value="ONK67739"/>
    <property type="gene ID" value="A4U43_C05F3240"/>
</dbReference>
<evidence type="ECO:0000313" key="9">
    <source>
        <dbReference type="Proteomes" id="UP000243459"/>
    </source>
</evidence>
<keyword evidence="4" id="KW-0804">Transcription</keyword>
<protein>
    <recommendedName>
        <fullName evidence="7">WRKY domain-containing protein</fullName>
    </recommendedName>
</protein>
<dbReference type="EMBL" id="CM007385">
    <property type="protein sequence ID" value="ONK67739.1"/>
    <property type="molecule type" value="Genomic_DNA"/>
</dbReference>
<dbReference type="Pfam" id="PF03106">
    <property type="entry name" value="WRKY"/>
    <property type="match status" value="1"/>
</dbReference>
<dbReference type="AlphaFoldDB" id="A0A5P1ESP8"/>
<dbReference type="OrthoDB" id="652816at2759"/>
<sequence>MEETDEAESYWLHELEDELSKDLDVSETVAPQESTIRNKLIANIYSGPTINDIENALASSYQSRSGVEGINKMHPVMSASEKGYGKIENKYTIRIKSSGNGLADDGYKWRKYGQKTIKNSPNPRSYYRCTNSRCHAKKQVERSTEDPETLIVTYEGLHLHYTYSHFLLPRPQNSLHMPKKPKIQNPSSEDKHNEELKAQSPETRTEQEEQKQSRVIGEDKPQEDFRKDLETTYLSIIEEQNSKGLLEDIVPFFVRNPSSSTTSSIEPSSPSQVSSPSYSSSLSWSPIDFYFDEDILSYII</sequence>
<keyword evidence="2" id="KW-0805">Transcription regulation</keyword>
<dbReference type="InterPro" id="IPR044810">
    <property type="entry name" value="WRKY_plant"/>
</dbReference>
<dbReference type="OMA" id="MYGSHAL"/>
<dbReference type="SUPFAM" id="SSF118290">
    <property type="entry name" value="WRKY DNA-binding domain"/>
    <property type="match status" value="1"/>
</dbReference>
<evidence type="ECO:0000259" key="7">
    <source>
        <dbReference type="PROSITE" id="PS50811"/>
    </source>
</evidence>
<evidence type="ECO:0000256" key="3">
    <source>
        <dbReference type="ARBA" id="ARBA00023125"/>
    </source>
</evidence>
<keyword evidence="5" id="KW-0539">Nucleus</keyword>
<reference evidence="9" key="1">
    <citation type="journal article" date="2017" name="Nat. Commun.">
        <title>The asparagus genome sheds light on the origin and evolution of a young Y chromosome.</title>
        <authorList>
            <person name="Harkess A."/>
            <person name="Zhou J."/>
            <person name="Xu C."/>
            <person name="Bowers J.E."/>
            <person name="Van der Hulst R."/>
            <person name="Ayyampalayam S."/>
            <person name="Mercati F."/>
            <person name="Riccardi P."/>
            <person name="McKain M.R."/>
            <person name="Kakrana A."/>
            <person name="Tang H."/>
            <person name="Ray J."/>
            <person name="Groenendijk J."/>
            <person name="Arikit S."/>
            <person name="Mathioni S.M."/>
            <person name="Nakano M."/>
            <person name="Shan H."/>
            <person name="Telgmann-Rauber A."/>
            <person name="Kanno A."/>
            <person name="Yue Z."/>
            <person name="Chen H."/>
            <person name="Li W."/>
            <person name="Chen Y."/>
            <person name="Xu X."/>
            <person name="Zhang Y."/>
            <person name="Luo S."/>
            <person name="Chen H."/>
            <person name="Gao J."/>
            <person name="Mao Z."/>
            <person name="Pires J.C."/>
            <person name="Luo M."/>
            <person name="Kudrna D."/>
            <person name="Wing R.A."/>
            <person name="Meyers B.C."/>
            <person name="Yi K."/>
            <person name="Kong H."/>
            <person name="Lavrijsen P."/>
            <person name="Sunseri F."/>
            <person name="Falavigna A."/>
            <person name="Ye Y."/>
            <person name="Leebens-Mack J.H."/>
            <person name="Chen G."/>
        </authorList>
    </citation>
    <scope>NUCLEOTIDE SEQUENCE [LARGE SCALE GENOMIC DNA]</scope>
    <source>
        <strain evidence="9">cv. DH0086</strain>
    </source>
</reference>
<keyword evidence="3" id="KW-0238">DNA-binding</keyword>
<dbReference type="GO" id="GO:0003700">
    <property type="term" value="F:DNA-binding transcription factor activity"/>
    <property type="evidence" value="ECO:0007669"/>
    <property type="project" value="InterPro"/>
</dbReference>
<evidence type="ECO:0000313" key="8">
    <source>
        <dbReference type="EMBL" id="ONK67739.1"/>
    </source>
</evidence>
<evidence type="ECO:0000256" key="4">
    <source>
        <dbReference type="ARBA" id="ARBA00023163"/>
    </source>
</evidence>
<dbReference type="InterPro" id="IPR003657">
    <property type="entry name" value="WRKY_dom"/>
</dbReference>
<accession>A0A5P1ESP8</accession>
<organism evidence="8 9">
    <name type="scientific">Asparagus officinalis</name>
    <name type="common">Garden asparagus</name>
    <dbReference type="NCBI Taxonomy" id="4686"/>
    <lineage>
        <taxon>Eukaryota</taxon>
        <taxon>Viridiplantae</taxon>
        <taxon>Streptophyta</taxon>
        <taxon>Embryophyta</taxon>
        <taxon>Tracheophyta</taxon>
        <taxon>Spermatophyta</taxon>
        <taxon>Magnoliopsida</taxon>
        <taxon>Liliopsida</taxon>
        <taxon>Asparagales</taxon>
        <taxon>Asparagaceae</taxon>
        <taxon>Asparagoideae</taxon>
        <taxon>Asparagus</taxon>
    </lineage>
</organism>
<dbReference type="Proteomes" id="UP000243459">
    <property type="component" value="Chromosome 5"/>
</dbReference>